<dbReference type="Gene3D" id="2.60.40.420">
    <property type="entry name" value="Cupredoxins - blue copper proteins"/>
    <property type="match status" value="1"/>
</dbReference>
<evidence type="ECO:0000256" key="2">
    <source>
        <dbReference type="ARBA" id="ARBA00022729"/>
    </source>
</evidence>
<evidence type="ECO:0000259" key="6">
    <source>
        <dbReference type="Pfam" id="PF18962"/>
    </source>
</evidence>
<keyword evidence="3" id="KW-0186">Copper</keyword>
<dbReference type="RefSeq" id="WP_380218511.1">
    <property type="nucleotide sequence ID" value="NZ_JBHTBN010000007.1"/>
</dbReference>
<proteinExistence type="predicted"/>
<feature type="signal peptide" evidence="4">
    <location>
        <begin position="1"/>
        <end position="19"/>
    </location>
</feature>
<dbReference type="Pfam" id="PF00127">
    <property type="entry name" value="Copper-bind"/>
    <property type="match status" value="1"/>
</dbReference>
<keyword evidence="8" id="KW-1185">Reference proteome</keyword>
<gene>
    <name evidence="7" type="ORF">ACFQO1_12615</name>
</gene>
<protein>
    <submittedName>
        <fullName evidence="7">T9SS type A sorting domain-containing protein</fullName>
    </submittedName>
</protein>
<sequence length="192" mass="20919">MKKITLFVAFILSSTMLFAQDTFNVSWLQGTTDANVTLEVGDTVEWTWGNTAPHNVESTDPDAPGDFSSGTETGMGFVYSYTFMSVAEIDYLCTIHPGSMFGRLTITEELGVDDKFATNINYYPNPVSNTLTVSSLFELDSFVIHNVLGKVITQGSASGNITEIDMSDLSRGMYLVTAKSGGLSTTFQVVKR</sequence>
<dbReference type="InterPro" id="IPR008972">
    <property type="entry name" value="Cupredoxin"/>
</dbReference>
<comment type="caution">
    <text evidence="7">The sequence shown here is derived from an EMBL/GenBank/DDBJ whole genome shotgun (WGS) entry which is preliminary data.</text>
</comment>
<dbReference type="Proteomes" id="UP001596415">
    <property type="component" value="Unassembled WGS sequence"/>
</dbReference>
<organism evidence="7 8">
    <name type="scientific">Jejudonia soesokkakensis</name>
    <dbReference type="NCBI Taxonomy" id="1323432"/>
    <lineage>
        <taxon>Bacteria</taxon>
        <taxon>Pseudomonadati</taxon>
        <taxon>Bacteroidota</taxon>
        <taxon>Flavobacteriia</taxon>
        <taxon>Flavobacteriales</taxon>
        <taxon>Flavobacteriaceae</taxon>
        <taxon>Jejudonia</taxon>
    </lineage>
</organism>
<evidence type="ECO:0000313" key="7">
    <source>
        <dbReference type="EMBL" id="MFC7358536.1"/>
    </source>
</evidence>
<evidence type="ECO:0000256" key="1">
    <source>
        <dbReference type="ARBA" id="ARBA00022723"/>
    </source>
</evidence>
<feature type="chain" id="PRO_5046675395" evidence="4">
    <location>
        <begin position="20"/>
        <end position="192"/>
    </location>
</feature>
<dbReference type="SUPFAM" id="SSF49503">
    <property type="entry name" value="Cupredoxins"/>
    <property type="match status" value="1"/>
</dbReference>
<name>A0ABW2N0T5_9FLAO</name>
<keyword evidence="2 4" id="KW-0732">Signal</keyword>
<feature type="domain" description="Blue (type 1) copper" evidence="5">
    <location>
        <begin position="34"/>
        <end position="106"/>
    </location>
</feature>
<dbReference type="InterPro" id="IPR000923">
    <property type="entry name" value="BlueCu_1"/>
</dbReference>
<keyword evidence="1" id="KW-0479">Metal-binding</keyword>
<evidence type="ECO:0000256" key="3">
    <source>
        <dbReference type="ARBA" id="ARBA00023008"/>
    </source>
</evidence>
<evidence type="ECO:0000259" key="5">
    <source>
        <dbReference type="Pfam" id="PF00127"/>
    </source>
</evidence>
<dbReference type="InterPro" id="IPR026444">
    <property type="entry name" value="Secre_tail"/>
</dbReference>
<reference evidence="8" key="1">
    <citation type="journal article" date="2019" name="Int. J. Syst. Evol. Microbiol.">
        <title>The Global Catalogue of Microorganisms (GCM) 10K type strain sequencing project: providing services to taxonomists for standard genome sequencing and annotation.</title>
        <authorList>
            <consortium name="The Broad Institute Genomics Platform"/>
            <consortium name="The Broad Institute Genome Sequencing Center for Infectious Disease"/>
            <person name="Wu L."/>
            <person name="Ma J."/>
        </authorList>
    </citation>
    <scope>NUCLEOTIDE SEQUENCE [LARGE SCALE GENOMIC DNA]</scope>
    <source>
        <strain evidence="8">CGMCC 1.16306</strain>
    </source>
</reference>
<feature type="domain" description="Secretion system C-terminal sorting" evidence="6">
    <location>
        <begin position="123"/>
        <end position="186"/>
    </location>
</feature>
<evidence type="ECO:0000256" key="4">
    <source>
        <dbReference type="SAM" id="SignalP"/>
    </source>
</evidence>
<dbReference type="Pfam" id="PF18962">
    <property type="entry name" value="Por_Secre_tail"/>
    <property type="match status" value="1"/>
</dbReference>
<evidence type="ECO:0000313" key="8">
    <source>
        <dbReference type="Proteomes" id="UP001596415"/>
    </source>
</evidence>
<dbReference type="EMBL" id="JBHTBN010000007">
    <property type="protein sequence ID" value="MFC7358536.1"/>
    <property type="molecule type" value="Genomic_DNA"/>
</dbReference>
<dbReference type="NCBIfam" id="TIGR04183">
    <property type="entry name" value="Por_Secre_tail"/>
    <property type="match status" value="1"/>
</dbReference>
<accession>A0ABW2N0T5</accession>